<feature type="coiled-coil region" evidence="1">
    <location>
        <begin position="93"/>
        <end position="134"/>
    </location>
</feature>
<proteinExistence type="predicted"/>
<dbReference type="AlphaFoldDB" id="A0A9D4YZR2"/>
<keyword evidence="1" id="KW-0175">Coiled coil</keyword>
<dbReference type="Gene3D" id="2.60.40.10">
    <property type="entry name" value="Immunoglobulins"/>
    <property type="match status" value="1"/>
</dbReference>
<organism evidence="2 3">
    <name type="scientific">Chlorella vulgaris</name>
    <name type="common">Green alga</name>
    <dbReference type="NCBI Taxonomy" id="3077"/>
    <lineage>
        <taxon>Eukaryota</taxon>
        <taxon>Viridiplantae</taxon>
        <taxon>Chlorophyta</taxon>
        <taxon>core chlorophytes</taxon>
        <taxon>Trebouxiophyceae</taxon>
        <taxon>Chlorellales</taxon>
        <taxon>Chlorellaceae</taxon>
        <taxon>Chlorella clade</taxon>
        <taxon>Chlorella</taxon>
    </lineage>
</organism>
<dbReference type="InterPro" id="IPR013783">
    <property type="entry name" value="Ig-like_fold"/>
</dbReference>
<protein>
    <recommendedName>
        <fullName evidence="4">Carbohydrate binding module family 25 domain-containing protein</fullName>
    </recommendedName>
</protein>
<name>A0A9D4YZR2_CHLVU</name>
<gene>
    <name evidence="2" type="ORF">D9Q98_003002</name>
</gene>
<accession>A0A9D4YZR2</accession>
<dbReference type="GO" id="GO:2001070">
    <property type="term" value="F:starch binding"/>
    <property type="evidence" value="ECO:0007669"/>
    <property type="project" value="InterPro"/>
</dbReference>
<sequence>MPCLLQSQPSQTRVTLRTQALAAPAAVSRCGQPLPPPRSAGRAVTTICAGFFARGANNSTGASSTQQTLVSDGAIKSLSPEARRIFREAQDNIIELNKSRLRALDELKAARQKIAELEDKLETAVADASQATAQLQQLGPRGTQDAAAAAAADVTYYSFGAQQQQPPAAAAQPIATDTITVVYETGWDAAYVHHCVDGGAWTSSPGTRMQNGTQKFPNKKVLELPGRRMEFVINNGGSDWDKPNPYGGGNSNYVITEPGTYRVKNGKLTRLG</sequence>
<reference evidence="2" key="2">
    <citation type="submission" date="2020-11" db="EMBL/GenBank/DDBJ databases">
        <authorList>
            <person name="Cecchin M."/>
            <person name="Marcolungo L."/>
            <person name="Rossato M."/>
            <person name="Girolomoni L."/>
            <person name="Cosentino E."/>
            <person name="Cuine S."/>
            <person name="Li-Beisson Y."/>
            <person name="Delledonne M."/>
            <person name="Ballottari M."/>
        </authorList>
    </citation>
    <scope>NUCLEOTIDE SEQUENCE</scope>
    <source>
        <strain evidence="2">211/11P</strain>
        <tissue evidence="2">Whole cell</tissue>
    </source>
</reference>
<keyword evidence="3" id="KW-1185">Reference proteome</keyword>
<evidence type="ECO:0000313" key="3">
    <source>
        <dbReference type="Proteomes" id="UP001055712"/>
    </source>
</evidence>
<reference evidence="2" key="1">
    <citation type="journal article" date="2019" name="Plant J.">
        <title>Chlorella vulgaris genome assembly and annotation reveals the molecular basis for metabolic acclimation to high light conditions.</title>
        <authorList>
            <person name="Cecchin M."/>
            <person name="Marcolungo L."/>
            <person name="Rossato M."/>
            <person name="Girolomoni L."/>
            <person name="Cosentino E."/>
            <person name="Cuine S."/>
            <person name="Li-Beisson Y."/>
            <person name="Delledonne M."/>
            <person name="Ballottari M."/>
        </authorList>
    </citation>
    <scope>NUCLEOTIDE SEQUENCE</scope>
    <source>
        <strain evidence="2">211/11P</strain>
    </source>
</reference>
<evidence type="ECO:0000256" key="1">
    <source>
        <dbReference type="SAM" id="Coils"/>
    </source>
</evidence>
<dbReference type="OrthoDB" id="542705at2759"/>
<dbReference type="Proteomes" id="UP001055712">
    <property type="component" value="Unassembled WGS sequence"/>
</dbReference>
<comment type="caution">
    <text evidence="2">The sequence shown here is derived from an EMBL/GenBank/DDBJ whole genome shotgun (WGS) entry which is preliminary data.</text>
</comment>
<evidence type="ECO:0008006" key="4">
    <source>
        <dbReference type="Google" id="ProtNLM"/>
    </source>
</evidence>
<evidence type="ECO:0000313" key="2">
    <source>
        <dbReference type="EMBL" id="KAI3434948.1"/>
    </source>
</evidence>
<dbReference type="EMBL" id="SIDB01000003">
    <property type="protein sequence ID" value="KAI3434948.1"/>
    <property type="molecule type" value="Genomic_DNA"/>
</dbReference>